<keyword evidence="3 5" id="KW-0238">DNA-binding</keyword>
<dbReference type="InterPro" id="IPR036271">
    <property type="entry name" value="Tet_transcr_reg_TetR-rel_C_sf"/>
</dbReference>
<dbReference type="InterPro" id="IPR009057">
    <property type="entry name" value="Homeodomain-like_sf"/>
</dbReference>
<dbReference type="SUPFAM" id="SSF46689">
    <property type="entry name" value="Homeodomain-like"/>
    <property type="match status" value="1"/>
</dbReference>
<name>A0A2T0XJZ0_9BURK</name>
<dbReference type="AlphaFoldDB" id="A0A2T0XJZ0"/>
<dbReference type="EMBL" id="PVTV01000011">
    <property type="protein sequence ID" value="PRY99245.1"/>
    <property type="molecule type" value="Genomic_DNA"/>
</dbReference>
<evidence type="ECO:0000256" key="1">
    <source>
        <dbReference type="ARBA" id="ARBA00022491"/>
    </source>
</evidence>
<dbReference type="PANTHER" id="PTHR30055:SF234">
    <property type="entry name" value="HTH-TYPE TRANSCRIPTIONAL REGULATOR BETI"/>
    <property type="match status" value="1"/>
</dbReference>
<dbReference type="OrthoDB" id="5293507at2"/>
<dbReference type="SUPFAM" id="SSF48498">
    <property type="entry name" value="Tetracyclin repressor-like, C-terminal domain"/>
    <property type="match status" value="1"/>
</dbReference>
<dbReference type="Proteomes" id="UP000238308">
    <property type="component" value="Unassembled WGS sequence"/>
</dbReference>
<evidence type="ECO:0000259" key="6">
    <source>
        <dbReference type="PROSITE" id="PS50977"/>
    </source>
</evidence>
<dbReference type="Pfam" id="PF00440">
    <property type="entry name" value="TetR_N"/>
    <property type="match status" value="1"/>
</dbReference>
<dbReference type="PROSITE" id="PS01081">
    <property type="entry name" value="HTH_TETR_1"/>
    <property type="match status" value="1"/>
</dbReference>
<dbReference type="PANTHER" id="PTHR30055">
    <property type="entry name" value="HTH-TYPE TRANSCRIPTIONAL REGULATOR RUTR"/>
    <property type="match status" value="1"/>
</dbReference>
<evidence type="ECO:0000313" key="8">
    <source>
        <dbReference type="Proteomes" id="UP000238308"/>
    </source>
</evidence>
<reference evidence="7 8" key="1">
    <citation type="submission" date="2018-03" db="EMBL/GenBank/DDBJ databases">
        <title>Genomic Encyclopedia of Type Strains, Phase III (KMG-III): the genomes of soil and plant-associated and newly described type strains.</title>
        <authorList>
            <person name="Whitman W."/>
        </authorList>
    </citation>
    <scope>NUCLEOTIDE SEQUENCE [LARGE SCALE GENOMIC DNA]</scope>
    <source>
        <strain evidence="7 8">MWH-P2sevCIIIb</strain>
    </source>
</reference>
<evidence type="ECO:0000256" key="5">
    <source>
        <dbReference type="PROSITE-ProRule" id="PRU00335"/>
    </source>
</evidence>
<evidence type="ECO:0000256" key="3">
    <source>
        <dbReference type="ARBA" id="ARBA00023125"/>
    </source>
</evidence>
<evidence type="ECO:0000256" key="2">
    <source>
        <dbReference type="ARBA" id="ARBA00023015"/>
    </source>
</evidence>
<evidence type="ECO:0000313" key="7">
    <source>
        <dbReference type="EMBL" id="PRY99245.1"/>
    </source>
</evidence>
<dbReference type="PROSITE" id="PS50977">
    <property type="entry name" value="HTH_TETR_2"/>
    <property type="match status" value="1"/>
</dbReference>
<sequence length="208" mass="22824">MQDTTQKTSFKAQQLKFREDAILDVVNHLLARKGFDLMTMDEVAAEVGIAKASLYKHFASKEVLAAASMTRLIDRALAVVNDLSVELDPLEKLKGLVRWAVTAHLANTMPLLPSTRSSIQQSLTNYPPYMEKVGRLIEAVGTWIEQAQTSGLLSASLPGEVILYTVFARSCDPVADFLKLGGAFSDPEIVEMLVKTCFDGMSQDKSTL</sequence>
<dbReference type="InterPro" id="IPR023772">
    <property type="entry name" value="DNA-bd_HTH_TetR-type_CS"/>
</dbReference>
<protein>
    <submittedName>
        <fullName evidence="7">TetR family transcriptional regulator</fullName>
    </submittedName>
</protein>
<dbReference type="RefSeq" id="WP_106226569.1">
    <property type="nucleotide sequence ID" value="NZ_PVTV01000011.1"/>
</dbReference>
<organism evidence="7 8">
    <name type="scientific">Jezberella montanilacus</name>
    <dbReference type="NCBI Taxonomy" id="323426"/>
    <lineage>
        <taxon>Bacteria</taxon>
        <taxon>Pseudomonadati</taxon>
        <taxon>Pseudomonadota</taxon>
        <taxon>Betaproteobacteria</taxon>
        <taxon>Burkholderiales</taxon>
        <taxon>Alcaligenaceae</taxon>
        <taxon>Jezberella</taxon>
    </lineage>
</organism>
<comment type="caution">
    <text evidence="7">The sequence shown here is derived from an EMBL/GenBank/DDBJ whole genome shotgun (WGS) entry which is preliminary data.</text>
</comment>
<keyword evidence="2" id="KW-0805">Transcription regulation</keyword>
<dbReference type="Gene3D" id="1.10.10.60">
    <property type="entry name" value="Homeodomain-like"/>
    <property type="match status" value="1"/>
</dbReference>
<keyword evidence="8" id="KW-1185">Reference proteome</keyword>
<accession>A0A2T0XJZ0</accession>
<feature type="domain" description="HTH tetR-type" evidence="6">
    <location>
        <begin position="16"/>
        <end position="76"/>
    </location>
</feature>
<keyword evidence="4" id="KW-0804">Transcription</keyword>
<dbReference type="PRINTS" id="PR00455">
    <property type="entry name" value="HTHTETR"/>
</dbReference>
<gene>
    <name evidence="7" type="ORF">BCM14_0688</name>
</gene>
<dbReference type="GO" id="GO:0003700">
    <property type="term" value="F:DNA-binding transcription factor activity"/>
    <property type="evidence" value="ECO:0007669"/>
    <property type="project" value="TreeGrafter"/>
</dbReference>
<dbReference type="InterPro" id="IPR050109">
    <property type="entry name" value="HTH-type_TetR-like_transc_reg"/>
</dbReference>
<proteinExistence type="predicted"/>
<dbReference type="Gene3D" id="1.10.357.10">
    <property type="entry name" value="Tetracycline Repressor, domain 2"/>
    <property type="match status" value="1"/>
</dbReference>
<keyword evidence="1" id="KW-0678">Repressor</keyword>
<dbReference type="InterPro" id="IPR001647">
    <property type="entry name" value="HTH_TetR"/>
</dbReference>
<feature type="DNA-binding region" description="H-T-H motif" evidence="5">
    <location>
        <begin position="39"/>
        <end position="58"/>
    </location>
</feature>
<evidence type="ECO:0000256" key="4">
    <source>
        <dbReference type="ARBA" id="ARBA00023163"/>
    </source>
</evidence>
<dbReference type="GO" id="GO:0000976">
    <property type="term" value="F:transcription cis-regulatory region binding"/>
    <property type="evidence" value="ECO:0007669"/>
    <property type="project" value="TreeGrafter"/>
</dbReference>